<evidence type="ECO:0000256" key="4">
    <source>
        <dbReference type="ARBA" id="ARBA00036535"/>
    </source>
</evidence>
<organism evidence="9 10">
    <name type="scientific">Parabacteroides chartae</name>
    <dbReference type="NCBI Taxonomy" id="1037355"/>
    <lineage>
        <taxon>Bacteria</taxon>
        <taxon>Pseudomonadati</taxon>
        <taxon>Bacteroidota</taxon>
        <taxon>Bacteroidia</taxon>
        <taxon>Bacteroidales</taxon>
        <taxon>Tannerellaceae</taxon>
        <taxon>Parabacteroides</taxon>
    </lineage>
</organism>
<evidence type="ECO:0000256" key="5">
    <source>
        <dbReference type="PROSITE-ProRule" id="PRU00182"/>
    </source>
</evidence>
<dbReference type="PANTHER" id="PTHR47683:SF2">
    <property type="entry name" value="RNA-BINDING S4 DOMAIN-CONTAINING PROTEIN"/>
    <property type="match status" value="1"/>
</dbReference>
<feature type="domain" description="RNA-binding S4" evidence="8">
    <location>
        <begin position="3"/>
        <end position="59"/>
    </location>
</feature>
<dbReference type="FunFam" id="3.30.70.1560:FF:000002">
    <property type="entry name" value="Pseudouridine synthase"/>
    <property type="match status" value="1"/>
</dbReference>
<dbReference type="InterPro" id="IPR020103">
    <property type="entry name" value="PsdUridine_synth_cat_dom_sf"/>
</dbReference>
<dbReference type="CDD" id="cd02554">
    <property type="entry name" value="PseudoU_synth_RluF"/>
    <property type="match status" value="1"/>
</dbReference>
<dbReference type="InterPro" id="IPR006145">
    <property type="entry name" value="PsdUridine_synth_RsuA/RluA"/>
</dbReference>
<dbReference type="SUPFAM" id="SSF55174">
    <property type="entry name" value="Alpha-L RNA-binding motif"/>
    <property type="match status" value="1"/>
</dbReference>
<dbReference type="Gene3D" id="3.30.70.1560">
    <property type="entry name" value="Alpha-L RNA-binding motif"/>
    <property type="match status" value="1"/>
</dbReference>
<dbReference type="Proteomes" id="UP000190852">
    <property type="component" value="Unassembled WGS sequence"/>
</dbReference>
<evidence type="ECO:0000259" key="8">
    <source>
        <dbReference type="SMART" id="SM00363"/>
    </source>
</evidence>
<dbReference type="CDD" id="cd00165">
    <property type="entry name" value="S4"/>
    <property type="match status" value="1"/>
</dbReference>
<dbReference type="EMBL" id="FUYQ01000011">
    <property type="protein sequence ID" value="SKB56479.1"/>
    <property type="molecule type" value="Genomic_DNA"/>
</dbReference>
<gene>
    <name evidence="9" type="ORF">SAMN05660349_01792</name>
</gene>
<evidence type="ECO:0000256" key="3">
    <source>
        <dbReference type="ARBA" id="ARBA00036390"/>
    </source>
</evidence>
<dbReference type="InterPro" id="IPR018496">
    <property type="entry name" value="PsdUridine_synth_RsuA/RluB_CS"/>
</dbReference>
<dbReference type="GO" id="GO:0000455">
    <property type="term" value="P:enzyme-directed rRNA pseudouridine synthesis"/>
    <property type="evidence" value="ECO:0007669"/>
    <property type="project" value="UniProtKB-ARBA"/>
</dbReference>
<keyword evidence="2 6" id="KW-0413">Isomerase</keyword>
<feature type="compositionally biased region" description="Gly residues" evidence="7">
    <location>
        <begin position="321"/>
        <end position="334"/>
    </location>
</feature>
<dbReference type="GO" id="GO:0160138">
    <property type="term" value="F:23S rRNA pseudouridine(2604) synthase activity"/>
    <property type="evidence" value="ECO:0007669"/>
    <property type="project" value="UniProtKB-EC"/>
</dbReference>
<evidence type="ECO:0000256" key="7">
    <source>
        <dbReference type="SAM" id="MobiDB-lite"/>
    </source>
</evidence>
<dbReference type="NCBIfam" id="NF007784">
    <property type="entry name" value="PRK10475.1"/>
    <property type="match status" value="1"/>
</dbReference>
<dbReference type="GO" id="GO:0003723">
    <property type="term" value="F:RNA binding"/>
    <property type="evidence" value="ECO:0007669"/>
    <property type="project" value="UniProtKB-KW"/>
</dbReference>
<evidence type="ECO:0000256" key="6">
    <source>
        <dbReference type="RuleBase" id="RU003887"/>
    </source>
</evidence>
<dbReference type="PROSITE" id="PS01149">
    <property type="entry name" value="PSI_RSU"/>
    <property type="match status" value="1"/>
</dbReference>
<dbReference type="InterPro" id="IPR050343">
    <property type="entry name" value="RsuA_PseudoU_synthase"/>
</dbReference>
<keyword evidence="5" id="KW-0694">RNA-binding</keyword>
<proteinExistence type="inferred from homology"/>
<accession>A0A1T5CAP5</accession>
<dbReference type="FunFam" id="3.10.290.10:FF:000003">
    <property type="entry name" value="Pseudouridine synthase"/>
    <property type="match status" value="1"/>
</dbReference>
<protein>
    <recommendedName>
        <fullName evidence="6">Pseudouridine synthase</fullName>
        <ecNumber evidence="6">5.4.99.-</ecNumber>
    </recommendedName>
</protein>
<comment type="similarity">
    <text evidence="1 6">Belongs to the pseudouridine synthase RsuA family.</text>
</comment>
<evidence type="ECO:0000313" key="9">
    <source>
        <dbReference type="EMBL" id="SKB56479.1"/>
    </source>
</evidence>
<dbReference type="NCBIfam" id="TIGR00093">
    <property type="entry name" value="pseudouridine synthase"/>
    <property type="match status" value="1"/>
</dbReference>
<dbReference type="InterPro" id="IPR042092">
    <property type="entry name" value="PsdUridine_s_RsuA/RluB/E/F_cat"/>
</dbReference>
<dbReference type="SMART" id="SM00363">
    <property type="entry name" value="S4"/>
    <property type="match status" value="1"/>
</dbReference>
<dbReference type="PROSITE" id="PS50889">
    <property type="entry name" value="S4"/>
    <property type="match status" value="1"/>
</dbReference>
<dbReference type="RefSeq" id="WP_079683325.1">
    <property type="nucleotide sequence ID" value="NZ_FUYQ01000011.1"/>
</dbReference>
<name>A0A1T5CAP5_9BACT</name>
<dbReference type="InterPro" id="IPR036986">
    <property type="entry name" value="S4_RNA-bd_sf"/>
</dbReference>
<reference evidence="10" key="1">
    <citation type="submission" date="2017-02" db="EMBL/GenBank/DDBJ databases">
        <authorList>
            <person name="Varghese N."/>
            <person name="Submissions S."/>
        </authorList>
    </citation>
    <scope>NUCLEOTIDE SEQUENCE [LARGE SCALE GENOMIC DNA]</scope>
    <source>
        <strain evidence="10">DSM 24967</strain>
    </source>
</reference>
<feature type="compositionally biased region" description="Basic and acidic residues" evidence="7">
    <location>
        <begin position="249"/>
        <end position="263"/>
    </location>
</feature>
<evidence type="ECO:0000256" key="1">
    <source>
        <dbReference type="ARBA" id="ARBA00008348"/>
    </source>
</evidence>
<feature type="region of interest" description="Disordered" evidence="7">
    <location>
        <begin position="236"/>
        <end position="363"/>
    </location>
</feature>
<dbReference type="Pfam" id="PF01479">
    <property type="entry name" value="S4"/>
    <property type="match status" value="1"/>
</dbReference>
<evidence type="ECO:0000313" key="10">
    <source>
        <dbReference type="Proteomes" id="UP000190852"/>
    </source>
</evidence>
<dbReference type="InterPro" id="IPR000748">
    <property type="entry name" value="PsdUridine_synth_RsuA/RluB/E/F"/>
</dbReference>
<dbReference type="EC" id="5.4.99.-" evidence="6"/>
<comment type="catalytic activity">
    <reaction evidence="4">
        <text>uridine(2604) in 23S rRNA = pseudouridine(2604) in 23S rRNA</text>
        <dbReference type="Rhea" id="RHEA:38875"/>
        <dbReference type="Rhea" id="RHEA-COMP:10093"/>
        <dbReference type="Rhea" id="RHEA-COMP:10094"/>
        <dbReference type="ChEBI" id="CHEBI:65314"/>
        <dbReference type="ChEBI" id="CHEBI:65315"/>
        <dbReference type="EC" id="5.4.99.21"/>
    </reaction>
</comment>
<dbReference type="Pfam" id="PF00849">
    <property type="entry name" value="PseudoU_synth_2"/>
    <property type="match status" value="1"/>
</dbReference>
<dbReference type="PANTHER" id="PTHR47683">
    <property type="entry name" value="PSEUDOURIDINE SYNTHASE FAMILY PROTEIN-RELATED"/>
    <property type="match status" value="1"/>
</dbReference>
<evidence type="ECO:0000256" key="2">
    <source>
        <dbReference type="ARBA" id="ARBA00023235"/>
    </source>
</evidence>
<comment type="catalytic activity">
    <reaction evidence="3">
        <text>uridine(35) in tRNA(Tyr) = pseudouridine(35) in tRNA(Tyr)</text>
        <dbReference type="Rhea" id="RHEA:60556"/>
        <dbReference type="Rhea" id="RHEA-COMP:15607"/>
        <dbReference type="Rhea" id="RHEA-COMP:15608"/>
        <dbReference type="ChEBI" id="CHEBI:65314"/>
        <dbReference type="ChEBI" id="CHEBI:65315"/>
    </reaction>
</comment>
<dbReference type="SUPFAM" id="SSF55120">
    <property type="entry name" value="Pseudouridine synthase"/>
    <property type="match status" value="1"/>
</dbReference>
<feature type="compositionally biased region" description="Low complexity" evidence="7">
    <location>
        <begin position="335"/>
        <end position="353"/>
    </location>
</feature>
<dbReference type="AlphaFoldDB" id="A0A1T5CAP5"/>
<dbReference type="InterPro" id="IPR020094">
    <property type="entry name" value="TruA/RsuA/RluB/E/F_N"/>
</dbReference>
<dbReference type="InterPro" id="IPR002942">
    <property type="entry name" value="S4_RNA-bd"/>
</dbReference>
<sequence length="363" mass="39599">MEIRLNKLICESGLCSRREADTMIEQGRVLVNDKTAEIGSKVNYSDRIKVDGVLLKRREETVYIALNKPPGITCTTDPTERDNVVDYVNFPSRIFNIGRLDKPSEGLLLLTNDGSIVNKILRESNDHDKEYVVTVDKPITPEFISRMTNGVPILGTITKKCKMVQETDTRFQITITQGLNRQIRRMCEALGYEVIKLKRTRIMNIRLDKLPSGEWRFLSDEELATLNKLLENSVETAAPAKKKQATSVRKADTPKAAAPEKLKTRTTFSAQEKEQKAKPANRTAKSGGTGSKERIGKSLPASAKANNSGARASKGPSQSGGRAGRQGAGGGRPSGGNRSSSGGGNTRSNRPGGATRKSGSGRR</sequence>
<dbReference type="Gene3D" id="3.30.70.580">
    <property type="entry name" value="Pseudouridine synthase I, catalytic domain, N-terminal subdomain"/>
    <property type="match status" value="1"/>
</dbReference>
<dbReference type="Gene3D" id="3.10.290.10">
    <property type="entry name" value="RNA-binding S4 domain"/>
    <property type="match status" value="1"/>
</dbReference>
<keyword evidence="10" id="KW-1185">Reference proteome</keyword>